<evidence type="ECO:0000313" key="2">
    <source>
        <dbReference type="EMBL" id="CUU74052.1"/>
    </source>
</evidence>
<dbReference type="EMBL" id="FAVB01000002">
    <property type="protein sequence ID" value="CUU75583.1"/>
    <property type="molecule type" value="Genomic_DNA"/>
</dbReference>
<proteinExistence type="predicted"/>
<protein>
    <submittedName>
        <fullName evidence="3">Uncharacterized protein</fullName>
    </submittedName>
</protein>
<evidence type="ECO:0000256" key="1">
    <source>
        <dbReference type="SAM" id="Phobius"/>
    </source>
</evidence>
<keyword evidence="1" id="KW-1133">Transmembrane helix</keyword>
<dbReference type="Proteomes" id="UP000052257">
    <property type="component" value="Unassembled WGS sequence"/>
</dbReference>
<organism evidence="3 4">
    <name type="scientific">Campylobacter hyointestinalis subsp. hyointestinalis</name>
    <dbReference type="NCBI Taxonomy" id="91352"/>
    <lineage>
        <taxon>Bacteria</taxon>
        <taxon>Pseudomonadati</taxon>
        <taxon>Campylobacterota</taxon>
        <taxon>Epsilonproteobacteria</taxon>
        <taxon>Campylobacterales</taxon>
        <taxon>Campylobacteraceae</taxon>
        <taxon>Campylobacter</taxon>
    </lineage>
</organism>
<evidence type="ECO:0000313" key="3">
    <source>
        <dbReference type="EMBL" id="CUU75583.1"/>
    </source>
</evidence>
<dbReference type="AlphaFoldDB" id="A0A0S4S0L4"/>
<keyword evidence="1" id="KW-0812">Transmembrane</keyword>
<name>A0A0S4S0L4_CAMHY</name>
<accession>A0A0S4S0L4</accession>
<dbReference type="GeneID" id="29474025"/>
<keyword evidence="1" id="KW-0472">Membrane</keyword>
<dbReference type="Proteomes" id="UP000052237">
    <property type="component" value="Unassembled WGS sequence"/>
</dbReference>
<comment type="caution">
    <text evidence="3">The sequence shown here is derived from an EMBL/GenBank/DDBJ whole genome shotgun (WGS) entry which is preliminary data.</text>
</comment>
<evidence type="ECO:0000313" key="5">
    <source>
        <dbReference type="Proteomes" id="UP000052257"/>
    </source>
</evidence>
<accession>A0A9W5ANT5</accession>
<evidence type="ECO:0000313" key="4">
    <source>
        <dbReference type="Proteomes" id="UP000052237"/>
    </source>
</evidence>
<feature type="transmembrane region" description="Helical" evidence="1">
    <location>
        <begin position="29"/>
        <end position="47"/>
    </location>
</feature>
<sequence length="61" mass="7115">MEEKLQQNPPKLSKKKEASKTFKIASRNFIEMCNFAIYGFYAAFILFRKGRAYDKARSEAC</sequence>
<keyword evidence="4" id="KW-1185">Reference proteome</keyword>
<dbReference type="EMBL" id="FAUW01000001">
    <property type="protein sequence ID" value="CUU74052.1"/>
    <property type="molecule type" value="Genomic_DNA"/>
</dbReference>
<dbReference type="RefSeq" id="WP_059426145.1">
    <property type="nucleotide sequence ID" value="NZ_FAUT01000002.1"/>
</dbReference>
<reference evidence="4 5" key="1">
    <citation type="submission" date="2015-11" db="EMBL/GenBank/DDBJ databases">
        <authorList>
            <consortium name="Pathogen Informatics"/>
        </authorList>
    </citation>
    <scope>NUCLEOTIDE SEQUENCE [LARGE SCALE GENOMIC DNA]</scope>
    <source>
        <strain evidence="3 4">006A-0059</strain>
        <strain evidence="2 5">006A-0191</strain>
    </source>
</reference>
<gene>
    <name evidence="3" type="ORF">ERS686654_00659</name>
    <name evidence="2" type="ORF">ERS739220_00564</name>
</gene>